<feature type="compositionally biased region" description="Low complexity" evidence="1">
    <location>
        <begin position="124"/>
        <end position="133"/>
    </location>
</feature>
<protein>
    <submittedName>
        <fullName evidence="2">Uncharacterized protein</fullName>
    </submittedName>
</protein>
<dbReference type="Proteomes" id="UP000076420">
    <property type="component" value="Unassembled WGS sequence"/>
</dbReference>
<feature type="region of interest" description="Disordered" evidence="1">
    <location>
        <begin position="90"/>
        <end position="172"/>
    </location>
</feature>
<dbReference type="VEuPathDB" id="VectorBase:BGLAX_038670"/>
<organism evidence="2 3">
    <name type="scientific">Biomphalaria glabrata</name>
    <name type="common">Bloodfluke planorb</name>
    <name type="synonym">Freshwater snail</name>
    <dbReference type="NCBI Taxonomy" id="6526"/>
    <lineage>
        <taxon>Eukaryota</taxon>
        <taxon>Metazoa</taxon>
        <taxon>Spiralia</taxon>
        <taxon>Lophotrochozoa</taxon>
        <taxon>Mollusca</taxon>
        <taxon>Gastropoda</taxon>
        <taxon>Heterobranchia</taxon>
        <taxon>Euthyneura</taxon>
        <taxon>Panpulmonata</taxon>
        <taxon>Hygrophila</taxon>
        <taxon>Lymnaeoidea</taxon>
        <taxon>Planorbidae</taxon>
        <taxon>Biomphalaria</taxon>
    </lineage>
</organism>
<dbReference type="AlphaFoldDB" id="A0A2C9LP42"/>
<dbReference type="VEuPathDB" id="VectorBase:BGLB033424"/>
<dbReference type="KEGG" id="bgt:106058026"/>
<evidence type="ECO:0000256" key="1">
    <source>
        <dbReference type="SAM" id="MobiDB-lite"/>
    </source>
</evidence>
<accession>A0A2C9LP42</accession>
<feature type="region of interest" description="Disordered" evidence="1">
    <location>
        <begin position="46"/>
        <end position="76"/>
    </location>
</feature>
<dbReference type="EnsemblMetazoa" id="BGLB033424-RA">
    <property type="protein sequence ID" value="BGLB033424-PA"/>
    <property type="gene ID" value="BGLB033424"/>
</dbReference>
<feature type="region of interest" description="Disordered" evidence="1">
    <location>
        <begin position="1"/>
        <end position="22"/>
    </location>
</feature>
<name>A0A2C9LP42_BIOGL</name>
<dbReference type="STRING" id="6526.A0A2C9LP42"/>
<feature type="compositionally biased region" description="Polar residues" evidence="1">
    <location>
        <begin position="160"/>
        <end position="172"/>
    </location>
</feature>
<gene>
    <name evidence="2" type="primary">106058026</name>
</gene>
<proteinExistence type="predicted"/>
<evidence type="ECO:0000313" key="2">
    <source>
        <dbReference type="EnsemblMetazoa" id="BGLB033424-PA"/>
    </source>
</evidence>
<reference evidence="2" key="1">
    <citation type="submission" date="2020-05" db="UniProtKB">
        <authorList>
            <consortium name="EnsemblMetazoa"/>
        </authorList>
    </citation>
    <scope>IDENTIFICATION</scope>
    <source>
        <strain evidence="2">BB02</strain>
    </source>
</reference>
<evidence type="ECO:0000313" key="3">
    <source>
        <dbReference type="Proteomes" id="UP000076420"/>
    </source>
</evidence>
<sequence length="172" mass="17905">MSDRSKKESTPPPLLLMPAGGGLTLVPPDNPNIFMPVIQSAPSILDPDEEAEADSFVGQSAPSLSPGRPVTQPASSHYFLSSQNVVQDPFAQIGHGHPPPAPMTTASIAHTVGESMAPPPHHPSPAMSFASPPSAAPPPKDTSGSGNIYRHQGGRPQYAQMPSSFSSMPSRV</sequence>